<sequence length="574" mass="64222">MENNYVFVICIVLALIVLGAVFYRFIKRKPHQDAIRTDVPKKSSYSLINHVNPSVSQDLRTQNIAETLQSNLAAMYAQEEKQQSQTAEAKAEKPLEPVKQTVTPPKVDTTLGVKVTANNTANVTGDTITQQKIAAENNSKDSDSKASAAESYFGKSYTVTGKAKESAIEQTNKTLAKKEFNINQERTIATDNINDVYKTREQKRLQQELNPERELSLAEERKIANKELTPQVVAKREITAKPVSKPVSKPVAKTATTEANESQDQASLQALEQLIRSNPEVYEKVLAFLKSKNTGTQETSSLVSTVTKAQQAEARDKEQKVASPAGATPPPVTQGAAPDLSAVTNASHFATNGIRVESPEDVAKAVTGYQNLAEIARKRSQPSTKEPEEVKVDPYVETDPVILKLNTLFENPEQYIVFKVKNQRSAEISAVRINNILRNLDTDFNENSVNYTTFVGDRMRLSYNNVWRPATSSAKEVVIYHLFNEFGQWIGENEREEYKYLYLYVSRRILQNDEALSILITQLTKLCNKLSAYLDLRGTVFSTRELCSYPSTIRNQINQVLKQGDAVRHSSRYS</sequence>
<protein>
    <submittedName>
        <fullName evidence="3">Uncharacterized protein</fullName>
    </submittedName>
</protein>
<dbReference type="Proteomes" id="UP000265964">
    <property type="component" value="Unassembled WGS sequence"/>
</dbReference>
<name>A0A3A1YI48_9GAMM</name>
<proteinExistence type="predicted"/>
<keyword evidence="2" id="KW-0472">Membrane</keyword>
<accession>A0A3A1YI48</accession>
<dbReference type="OrthoDB" id="5671210at2"/>
<keyword evidence="4" id="KW-1185">Reference proteome</keyword>
<gene>
    <name evidence="3" type="ORF">CKF59_01215</name>
</gene>
<evidence type="ECO:0000313" key="3">
    <source>
        <dbReference type="EMBL" id="RIY37933.1"/>
    </source>
</evidence>
<keyword evidence="2" id="KW-1133">Transmembrane helix</keyword>
<evidence type="ECO:0000256" key="2">
    <source>
        <dbReference type="SAM" id="Phobius"/>
    </source>
</evidence>
<feature type="region of interest" description="Disordered" evidence="1">
    <location>
        <begin position="308"/>
        <end position="335"/>
    </location>
</feature>
<dbReference type="AlphaFoldDB" id="A0A3A1YI48"/>
<organism evidence="3 4">
    <name type="scientific">Psittacicella gerlachiana</name>
    <dbReference type="NCBI Taxonomy" id="2028574"/>
    <lineage>
        <taxon>Bacteria</taxon>
        <taxon>Pseudomonadati</taxon>
        <taxon>Pseudomonadota</taxon>
        <taxon>Gammaproteobacteria</taxon>
        <taxon>Pasteurellales</taxon>
        <taxon>Psittacicellaceae</taxon>
        <taxon>Psittacicella</taxon>
    </lineage>
</organism>
<keyword evidence="2" id="KW-0812">Transmembrane</keyword>
<evidence type="ECO:0000256" key="1">
    <source>
        <dbReference type="SAM" id="MobiDB-lite"/>
    </source>
</evidence>
<comment type="caution">
    <text evidence="3">The sequence shown here is derived from an EMBL/GenBank/DDBJ whole genome shotgun (WGS) entry which is preliminary data.</text>
</comment>
<evidence type="ECO:0000313" key="4">
    <source>
        <dbReference type="Proteomes" id="UP000265964"/>
    </source>
</evidence>
<dbReference type="EMBL" id="NRJF01000029">
    <property type="protein sequence ID" value="RIY37933.1"/>
    <property type="molecule type" value="Genomic_DNA"/>
</dbReference>
<reference evidence="3 4" key="1">
    <citation type="submission" date="2017-08" db="EMBL/GenBank/DDBJ databases">
        <title>Reclassification of Bisgaard taxon 37 and 44.</title>
        <authorList>
            <person name="Christensen H."/>
        </authorList>
    </citation>
    <scope>NUCLEOTIDE SEQUENCE [LARGE SCALE GENOMIC DNA]</scope>
    <source>
        <strain evidence="3 4">EEAB3T1</strain>
    </source>
</reference>
<feature type="transmembrane region" description="Helical" evidence="2">
    <location>
        <begin position="6"/>
        <end position="26"/>
    </location>
</feature>
<dbReference type="RefSeq" id="WP_119534162.1">
    <property type="nucleotide sequence ID" value="NZ_NRJF01000029.1"/>
</dbReference>
<feature type="region of interest" description="Disordered" evidence="1">
    <location>
        <begin position="77"/>
        <end position="104"/>
    </location>
</feature>